<gene>
    <name evidence="2" type="ORF">SP90_06670</name>
</gene>
<dbReference type="Gene3D" id="1.10.3210.10">
    <property type="entry name" value="Hypothetical protein af1432"/>
    <property type="match status" value="2"/>
</dbReference>
<dbReference type="PATRIC" id="fig|1560234.3.peg.3308"/>
<dbReference type="OrthoDB" id="48898at2"/>
<protein>
    <submittedName>
        <fullName evidence="2">Phosphohydrolase</fullName>
    </submittedName>
</protein>
<evidence type="ECO:0000259" key="1">
    <source>
        <dbReference type="Pfam" id="PF13023"/>
    </source>
</evidence>
<accession>A0A1B7XEM4</accession>
<dbReference type="Pfam" id="PF13023">
    <property type="entry name" value="HD_3"/>
    <property type="match status" value="1"/>
</dbReference>
<organism evidence="2 3">
    <name type="scientific">Halodesulfovibrio spirochaetisodalis</name>
    <dbReference type="NCBI Taxonomy" id="1560234"/>
    <lineage>
        <taxon>Bacteria</taxon>
        <taxon>Pseudomonadati</taxon>
        <taxon>Thermodesulfobacteriota</taxon>
        <taxon>Desulfovibrionia</taxon>
        <taxon>Desulfovibrionales</taxon>
        <taxon>Desulfovibrionaceae</taxon>
        <taxon>Halodesulfovibrio</taxon>
    </lineage>
</organism>
<dbReference type="STRING" id="1560234.SP90_06670"/>
<dbReference type="RefSeq" id="WP_066853841.1">
    <property type="nucleotide sequence ID" value="NZ_JXMS01000009.1"/>
</dbReference>
<sequence>MSSIRKGLLQTVFSGAYMKRWNDKLRPAELYEVDKQAHKMIIAWLLLQENTRAMEADARRVLGDRIVEWGIFDYLFRLVITDIKPPVYYRIKENPEHHRQLVEWVQGELEPVLSTLGTEFWERFIAYFDPHREPELADTILAAAHFYASSWEFKLIEGLNAFDDELDEIRESFREQQESFQGLKGFRELLSPKTHALGKLANLCGQLRFQKRWSQMPRIPETSVMGHMFLVGCYSYFFSVVQEACPARRQNNFFCGLFHDLPEMLTRDIISPVKKSVKELDALIKAYEDEELERRVFQPLRDEGYTDIADRLGYFLGTETGSEFHDCIERNGVVERVTFEQLQSLYNDNSYNPKDGEMLKVCDELAAYIEAYTAVKNGISINELNQAMWRLRDKYRKKSIGRIHVGALMSDFD</sequence>
<feature type="domain" description="HD" evidence="1">
    <location>
        <begin position="204"/>
        <end position="384"/>
    </location>
</feature>
<dbReference type="Proteomes" id="UP000091979">
    <property type="component" value="Unassembled WGS sequence"/>
</dbReference>
<dbReference type="SUPFAM" id="SSF109604">
    <property type="entry name" value="HD-domain/PDEase-like"/>
    <property type="match status" value="2"/>
</dbReference>
<evidence type="ECO:0000313" key="3">
    <source>
        <dbReference type="Proteomes" id="UP000091979"/>
    </source>
</evidence>
<dbReference type="EMBL" id="JXMS01000009">
    <property type="protein sequence ID" value="OBQ52651.1"/>
    <property type="molecule type" value="Genomic_DNA"/>
</dbReference>
<evidence type="ECO:0000313" key="2">
    <source>
        <dbReference type="EMBL" id="OBQ52651.1"/>
    </source>
</evidence>
<comment type="caution">
    <text evidence="2">The sequence shown here is derived from an EMBL/GenBank/DDBJ whole genome shotgun (WGS) entry which is preliminary data.</text>
</comment>
<name>A0A1B7XEM4_9BACT</name>
<proteinExistence type="predicted"/>
<keyword evidence="2" id="KW-0378">Hydrolase</keyword>
<reference evidence="2 3" key="1">
    <citation type="submission" date="2015-01" db="EMBL/GenBank/DDBJ databases">
        <title>Desulfovibrio sp. JC271 draft genome sequence.</title>
        <authorList>
            <person name="Shivani Y."/>
            <person name="Subhash Y."/>
            <person name="Sasikala C."/>
            <person name="Ramana C.V."/>
        </authorList>
    </citation>
    <scope>NUCLEOTIDE SEQUENCE [LARGE SCALE GENOMIC DNA]</scope>
    <source>
        <strain evidence="2 3">JC271</strain>
    </source>
</reference>
<dbReference type="GO" id="GO:0016787">
    <property type="term" value="F:hydrolase activity"/>
    <property type="evidence" value="ECO:0007669"/>
    <property type="project" value="UniProtKB-KW"/>
</dbReference>
<keyword evidence="3" id="KW-1185">Reference proteome</keyword>
<dbReference type="AlphaFoldDB" id="A0A1B7XEM4"/>
<dbReference type="InterPro" id="IPR006674">
    <property type="entry name" value="HD_domain"/>
</dbReference>